<dbReference type="PROSITE" id="PS51257">
    <property type="entry name" value="PROKAR_LIPOPROTEIN"/>
    <property type="match status" value="1"/>
</dbReference>
<comment type="caution">
    <text evidence="5">The sequence shown here is derived from an EMBL/GenBank/DDBJ whole genome shotgun (WGS) entry which is preliminary data.</text>
</comment>
<dbReference type="EMBL" id="DWWC01000060">
    <property type="protein sequence ID" value="HJC68614.1"/>
    <property type="molecule type" value="Genomic_DNA"/>
</dbReference>
<gene>
    <name evidence="5" type="ORF">H9932_02905</name>
</gene>
<evidence type="ECO:0000256" key="2">
    <source>
        <dbReference type="ARBA" id="ARBA00022448"/>
    </source>
</evidence>
<dbReference type="Gene3D" id="3.40.190.10">
    <property type="entry name" value="Periplasmic binding protein-like II"/>
    <property type="match status" value="1"/>
</dbReference>
<evidence type="ECO:0000313" key="5">
    <source>
        <dbReference type="EMBL" id="HJC68614.1"/>
    </source>
</evidence>
<evidence type="ECO:0000313" key="6">
    <source>
        <dbReference type="Proteomes" id="UP000823854"/>
    </source>
</evidence>
<dbReference type="GO" id="GO:0015768">
    <property type="term" value="P:maltose transport"/>
    <property type="evidence" value="ECO:0007669"/>
    <property type="project" value="TreeGrafter"/>
</dbReference>
<dbReference type="GO" id="GO:0055052">
    <property type="term" value="C:ATP-binding cassette (ABC) transporter complex, substrate-binding subunit-containing"/>
    <property type="evidence" value="ECO:0007669"/>
    <property type="project" value="TreeGrafter"/>
</dbReference>
<comment type="similarity">
    <text evidence="1">Belongs to the bacterial solute-binding protein 1 family.</text>
</comment>
<dbReference type="PANTHER" id="PTHR30061">
    <property type="entry name" value="MALTOSE-BINDING PERIPLASMIC PROTEIN"/>
    <property type="match status" value="1"/>
</dbReference>
<feature type="chain" id="PRO_5038899036" evidence="4">
    <location>
        <begin position="27"/>
        <end position="418"/>
    </location>
</feature>
<accession>A0A9D2PYA4</accession>
<evidence type="ECO:0000256" key="3">
    <source>
        <dbReference type="ARBA" id="ARBA00022729"/>
    </source>
</evidence>
<dbReference type="InterPro" id="IPR006059">
    <property type="entry name" value="SBP"/>
</dbReference>
<proteinExistence type="inferred from homology"/>
<dbReference type="Pfam" id="PF13416">
    <property type="entry name" value="SBP_bac_8"/>
    <property type="match status" value="1"/>
</dbReference>
<organism evidence="5 6">
    <name type="scientific">Candidatus Brachybacterium intestinipullorum</name>
    <dbReference type="NCBI Taxonomy" id="2838512"/>
    <lineage>
        <taxon>Bacteria</taxon>
        <taxon>Bacillati</taxon>
        <taxon>Actinomycetota</taxon>
        <taxon>Actinomycetes</taxon>
        <taxon>Micrococcales</taxon>
        <taxon>Dermabacteraceae</taxon>
        <taxon>Brachybacterium</taxon>
    </lineage>
</organism>
<name>A0A9D2PYA4_9MICO</name>
<dbReference type="Proteomes" id="UP000823854">
    <property type="component" value="Unassembled WGS sequence"/>
</dbReference>
<keyword evidence="2" id="KW-0813">Transport</keyword>
<dbReference type="CDD" id="cd14748">
    <property type="entry name" value="PBP2_UgpB"/>
    <property type="match status" value="1"/>
</dbReference>
<keyword evidence="3 4" id="KW-0732">Signal</keyword>
<feature type="signal peptide" evidence="4">
    <location>
        <begin position="1"/>
        <end position="26"/>
    </location>
</feature>
<reference evidence="5" key="2">
    <citation type="submission" date="2021-04" db="EMBL/GenBank/DDBJ databases">
        <authorList>
            <person name="Gilroy R."/>
        </authorList>
    </citation>
    <scope>NUCLEOTIDE SEQUENCE</scope>
    <source>
        <strain evidence="5">CHK130-7132</strain>
    </source>
</reference>
<dbReference type="PANTHER" id="PTHR30061:SF50">
    <property type="entry name" value="MALTOSE_MALTODEXTRIN-BINDING PERIPLASMIC PROTEIN"/>
    <property type="match status" value="1"/>
</dbReference>
<dbReference type="GO" id="GO:0042956">
    <property type="term" value="P:maltodextrin transmembrane transport"/>
    <property type="evidence" value="ECO:0007669"/>
    <property type="project" value="TreeGrafter"/>
</dbReference>
<protein>
    <submittedName>
        <fullName evidence="5">ABC transporter substrate-binding protein</fullName>
    </submittedName>
</protein>
<dbReference type="AlphaFoldDB" id="A0A9D2PYA4"/>
<evidence type="ECO:0000256" key="4">
    <source>
        <dbReference type="SAM" id="SignalP"/>
    </source>
</evidence>
<sequence length="418" mass="42783">MSTSRALTRRRALGLASLPVLGLGLAACGGSGFEDGTASGGGSDAGGGDGLTLLIGSSGDAETKAVQDAAAAWSETSGTAVEVIPASDLNQQLAQGFASGSPADVFYLSTDAMAGYAANGSLAPYGDDVEDTGDYYPALLEAFTLEGHLYGLPKDVSTLALLINEELWEAAGLTEDDIPTTWDELADVARRAASDGVAGLTMSTEYQRIGAFMAAAGGELVTEGTATADSAENIEALEYVKSLVEDGALTFSADLGAGWGGEAFGAGSAVMVVEGSWITGAMANDYPDVEYRVVELPEGPAGKGTLQFTNAWGIAADSPRQEQAVELITFLTSAEQQMAFARAFGPMPSVQSVADDWAEEFPEQEAFLAGVEYAKNPPAQAGTAEVIADLNAQLETLASSDPAAILDSVQTNLEAALG</sequence>
<reference evidence="5" key="1">
    <citation type="journal article" date="2021" name="PeerJ">
        <title>Extensive microbial diversity within the chicken gut microbiome revealed by metagenomics and culture.</title>
        <authorList>
            <person name="Gilroy R."/>
            <person name="Ravi A."/>
            <person name="Getino M."/>
            <person name="Pursley I."/>
            <person name="Horton D.L."/>
            <person name="Alikhan N.F."/>
            <person name="Baker D."/>
            <person name="Gharbi K."/>
            <person name="Hall N."/>
            <person name="Watson M."/>
            <person name="Adriaenssens E.M."/>
            <person name="Foster-Nyarko E."/>
            <person name="Jarju S."/>
            <person name="Secka A."/>
            <person name="Antonio M."/>
            <person name="Oren A."/>
            <person name="Chaudhuri R.R."/>
            <person name="La Ragione R."/>
            <person name="Hildebrand F."/>
            <person name="Pallen M.J."/>
        </authorList>
    </citation>
    <scope>NUCLEOTIDE SEQUENCE</scope>
    <source>
        <strain evidence="5">CHK130-7132</strain>
    </source>
</reference>
<dbReference type="GO" id="GO:1901982">
    <property type="term" value="F:maltose binding"/>
    <property type="evidence" value="ECO:0007669"/>
    <property type="project" value="TreeGrafter"/>
</dbReference>
<evidence type="ECO:0000256" key="1">
    <source>
        <dbReference type="ARBA" id="ARBA00008520"/>
    </source>
</evidence>
<dbReference type="SUPFAM" id="SSF53850">
    <property type="entry name" value="Periplasmic binding protein-like II"/>
    <property type="match status" value="1"/>
</dbReference>